<dbReference type="EMBL" id="JALLAZ020001751">
    <property type="protein sequence ID" value="KAL3765459.1"/>
    <property type="molecule type" value="Genomic_DNA"/>
</dbReference>
<dbReference type="Proteomes" id="UP001530315">
    <property type="component" value="Unassembled WGS sequence"/>
</dbReference>
<comment type="caution">
    <text evidence="2">The sequence shown here is derived from an EMBL/GenBank/DDBJ whole genome shotgun (WGS) entry which is preliminary data.</text>
</comment>
<dbReference type="AlphaFoldDB" id="A0ABD3MNH6"/>
<keyword evidence="1" id="KW-0472">Membrane</keyword>
<proteinExistence type="predicted"/>
<accession>A0ABD3MNH6</accession>
<sequence>MASTIVYSILWLLLLVFIAWPVSWFLAWWWCLLIAFEGIFPFIKDCTDFLEKLISWPRTVGRAMLKGDTDFPKPW</sequence>
<gene>
    <name evidence="2" type="ORF">ACHAW5_008572</name>
</gene>
<reference evidence="2 3" key="1">
    <citation type="submission" date="2024-10" db="EMBL/GenBank/DDBJ databases">
        <title>Updated reference genomes for cyclostephanoid diatoms.</title>
        <authorList>
            <person name="Roberts W.R."/>
            <person name="Alverson A.J."/>
        </authorList>
    </citation>
    <scope>NUCLEOTIDE SEQUENCE [LARGE SCALE GENOMIC DNA]</scope>
    <source>
        <strain evidence="2 3">AJA276-08</strain>
    </source>
</reference>
<evidence type="ECO:0000313" key="2">
    <source>
        <dbReference type="EMBL" id="KAL3765459.1"/>
    </source>
</evidence>
<feature type="transmembrane region" description="Helical" evidence="1">
    <location>
        <begin position="6"/>
        <end position="35"/>
    </location>
</feature>
<keyword evidence="3" id="KW-1185">Reference proteome</keyword>
<dbReference type="PANTHER" id="PTHR39948:SF1">
    <property type="entry name" value="GEO11419P1"/>
    <property type="match status" value="1"/>
</dbReference>
<organism evidence="2 3">
    <name type="scientific">Stephanodiscus triporus</name>
    <dbReference type="NCBI Taxonomy" id="2934178"/>
    <lineage>
        <taxon>Eukaryota</taxon>
        <taxon>Sar</taxon>
        <taxon>Stramenopiles</taxon>
        <taxon>Ochrophyta</taxon>
        <taxon>Bacillariophyta</taxon>
        <taxon>Coscinodiscophyceae</taxon>
        <taxon>Thalassiosirophycidae</taxon>
        <taxon>Stephanodiscales</taxon>
        <taxon>Stephanodiscaceae</taxon>
        <taxon>Stephanodiscus</taxon>
    </lineage>
</organism>
<protein>
    <submittedName>
        <fullName evidence="2">Uncharacterized protein</fullName>
    </submittedName>
</protein>
<keyword evidence="1" id="KW-1133">Transmembrane helix</keyword>
<evidence type="ECO:0000256" key="1">
    <source>
        <dbReference type="SAM" id="Phobius"/>
    </source>
</evidence>
<keyword evidence="1" id="KW-0812">Transmembrane</keyword>
<dbReference type="PANTHER" id="PTHR39948">
    <property type="entry name" value="GEO11419P1"/>
    <property type="match status" value="1"/>
</dbReference>
<evidence type="ECO:0000313" key="3">
    <source>
        <dbReference type="Proteomes" id="UP001530315"/>
    </source>
</evidence>
<name>A0ABD3MNH6_9STRA</name>